<sequence>MLQQERMDRAERTTPTAKNIIDEEYRLHVAKTKSLRAARTAPPREKTSLTGEMKMPQPDRIPAIPLHDEHVVTAREALEGLYLKLQQEAEVRMVAAALRAGWSAEEAIDAIDDLRKEDVPAVN</sequence>
<feature type="region of interest" description="Disordered" evidence="1">
    <location>
        <begin position="32"/>
        <end position="60"/>
    </location>
</feature>
<evidence type="ECO:0000313" key="3">
    <source>
        <dbReference type="Proteomes" id="UP000319824"/>
    </source>
</evidence>
<accession>A0A559TGH2</accession>
<evidence type="ECO:0000313" key="2">
    <source>
        <dbReference type="EMBL" id="TVZ73704.1"/>
    </source>
</evidence>
<protein>
    <submittedName>
        <fullName evidence="2">Uncharacterized protein</fullName>
    </submittedName>
</protein>
<organism evidence="2 3">
    <name type="scientific">Rhizobium mongolense USDA 1844</name>
    <dbReference type="NCBI Taxonomy" id="1079460"/>
    <lineage>
        <taxon>Bacteria</taxon>
        <taxon>Pseudomonadati</taxon>
        <taxon>Pseudomonadota</taxon>
        <taxon>Alphaproteobacteria</taxon>
        <taxon>Hyphomicrobiales</taxon>
        <taxon>Rhizobiaceae</taxon>
        <taxon>Rhizobium/Agrobacterium group</taxon>
        <taxon>Rhizobium</taxon>
    </lineage>
</organism>
<evidence type="ECO:0000256" key="1">
    <source>
        <dbReference type="SAM" id="MobiDB-lite"/>
    </source>
</evidence>
<reference evidence="2 3" key="1">
    <citation type="submission" date="2019-06" db="EMBL/GenBank/DDBJ databases">
        <title>Pac Bio to generate improved reference genome sequences for organisms with transposon mutant libraries (support for FEBA project).</title>
        <authorList>
            <person name="Blow M."/>
        </authorList>
    </citation>
    <scope>NUCLEOTIDE SEQUENCE [LARGE SCALE GENOMIC DNA]</scope>
    <source>
        <strain evidence="2 3">USDA 1844</strain>
    </source>
</reference>
<name>A0A559TGH2_9HYPH</name>
<dbReference type="Proteomes" id="UP000319824">
    <property type="component" value="Unassembled WGS sequence"/>
</dbReference>
<gene>
    <name evidence="2" type="ORF">BCL32_1956</name>
</gene>
<dbReference type="AlphaFoldDB" id="A0A559TGH2"/>
<dbReference type="EMBL" id="VISO01000002">
    <property type="protein sequence ID" value="TVZ73704.1"/>
    <property type="molecule type" value="Genomic_DNA"/>
</dbReference>
<proteinExistence type="predicted"/>
<comment type="caution">
    <text evidence="2">The sequence shown here is derived from an EMBL/GenBank/DDBJ whole genome shotgun (WGS) entry which is preliminary data.</text>
</comment>